<evidence type="ECO:0000313" key="2">
    <source>
        <dbReference type="EMBL" id="MET3595344.1"/>
    </source>
</evidence>
<gene>
    <name evidence="2" type="ORF">ABID26_004756</name>
</gene>
<feature type="region of interest" description="Disordered" evidence="1">
    <location>
        <begin position="1"/>
        <end position="29"/>
    </location>
</feature>
<keyword evidence="3" id="KW-1185">Reference proteome</keyword>
<reference evidence="2 3" key="1">
    <citation type="submission" date="2024-06" db="EMBL/GenBank/DDBJ databases">
        <title>Genomic Encyclopedia of Type Strains, Phase IV (KMG-IV): sequencing the most valuable type-strain genomes for metagenomic binning, comparative biology and taxonomic classification.</title>
        <authorList>
            <person name="Goeker M."/>
        </authorList>
    </citation>
    <scope>NUCLEOTIDE SEQUENCE [LARGE SCALE GENOMIC DNA]</scope>
    <source>
        <strain evidence="2 3">DSM 29846</strain>
    </source>
</reference>
<dbReference type="EMBL" id="JBEPLM010000010">
    <property type="protein sequence ID" value="MET3595344.1"/>
    <property type="molecule type" value="Genomic_DNA"/>
</dbReference>
<evidence type="ECO:0000313" key="3">
    <source>
        <dbReference type="Proteomes" id="UP001549036"/>
    </source>
</evidence>
<organism evidence="2 3">
    <name type="scientific">Mesorhizobium shonense</name>
    <dbReference type="NCBI Taxonomy" id="1209948"/>
    <lineage>
        <taxon>Bacteria</taxon>
        <taxon>Pseudomonadati</taxon>
        <taxon>Pseudomonadota</taxon>
        <taxon>Alphaproteobacteria</taxon>
        <taxon>Hyphomicrobiales</taxon>
        <taxon>Phyllobacteriaceae</taxon>
        <taxon>Mesorhizobium</taxon>
    </lineage>
</organism>
<sequence>MQSEPGQRHRKGPGPPKKPVSGRDRSGCRPEEFLSISGVANAIGRHDFRFRSKIMVVSHQVV</sequence>
<evidence type="ECO:0000256" key="1">
    <source>
        <dbReference type="SAM" id="MobiDB-lite"/>
    </source>
</evidence>
<name>A0ABV2HY75_9HYPH</name>
<comment type="caution">
    <text evidence="2">The sequence shown here is derived from an EMBL/GenBank/DDBJ whole genome shotgun (WGS) entry which is preliminary data.</text>
</comment>
<protein>
    <submittedName>
        <fullName evidence="2">Uncharacterized protein</fullName>
    </submittedName>
</protein>
<accession>A0ABV2HY75</accession>
<dbReference type="Proteomes" id="UP001549036">
    <property type="component" value="Unassembled WGS sequence"/>
</dbReference>
<proteinExistence type="predicted"/>